<keyword evidence="2" id="KW-0732">Signal</keyword>
<gene>
    <name evidence="4" type="ORF">A2589_03345</name>
</gene>
<evidence type="ECO:0000256" key="1">
    <source>
        <dbReference type="SAM" id="Phobius"/>
    </source>
</evidence>
<evidence type="ECO:0000313" key="4">
    <source>
        <dbReference type="EMBL" id="OHA59843.1"/>
    </source>
</evidence>
<dbReference type="STRING" id="1802439.A2589_03345"/>
<feature type="transmembrane region" description="Helical" evidence="1">
    <location>
        <begin position="219"/>
        <end position="238"/>
    </location>
</feature>
<name>A0A1G2QHJ1_9BACT</name>
<evidence type="ECO:0000256" key="2">
    <source>
        <dbReference type="SAM" id="SignalP"/>
    </source>
</evidence>
<reference evidence="4 5" key="1">
    <citation type="journal article" date="2016" name="Nat. Commun.">
        <title>Thousands of microbial genomes shed light on interconnected biogeochemical processes in an aquifer system.</title>
        <authorList>
            <person name="Anantharaman K."/>
            <person name="Brown C.T."/>
            <person name="Hug L.A."/>
            <person name="Sharon I."/>
            <person name="Castelle C.J."/>
            <person name="Probst A.J."/>
            <person name="Thomas B.C."/>
            <person name="Singh A."/>
            <person name="Wilkins M.J."/>
            <person name="Karaoz U."/>
            <person name="Brodie E.L."/>
            <person name="Williams K.H."/>
            <person name="Hubbard S.S."/>
            <person name="Banfield J.F."/>
        </authorList>
    </citation>
    <scope>NUCLEOTIDE SEQUENCE [LARGE SCALE GENOMIC DNA]</scope>
</reference>
<feature type="transmembrane region" description="Helical" evidence="1">
    <location>
        <begin position="305"/>
        <end position="332"/>
    </location>
</feature>
<feature type="transmembrane region" description="Helical" evidence="1">
    <location>
        <begin position="244"/>
        <end position="263"/>
    </location>
</feature>
<feature type="transmembrane region" description="Helical" evidence="1">
    <location>
        <begin position="386"/>
        <end position="404"/>
    </location>
</feature>
<dbReference type="Gene3D" id="3.40.30.10">
    <property type="entry name" value="Glutaredoxin"/>
    <property type="match status" value="1"/>
</dbReference>
<dbReference type="Proteomes" id="UP000177838">
    <property type="component" value="Unassembled WGS sequence"/>
</dbReference>
<feature type="chain" id="PRO_5009584123" description="Thioredoxin domain-containing protein" evidence="2">
    <location>
        <begin position="27"/>
        <end position="412"/>
    </location>
</feature>
<dbReference type="AlphaFoldDB" id="A0A1G2QHJ1"/>
<dbReference type="InterPro" id="IPR013766">
    <property type="entry name" value="Thioredoxin_domain"/>
</dbReference>
<dbReference type="SUPFAM" id="SSF52833">
    <property type="entry name" value="Thioredoxin-like"/>
    <property type="match status" value="1"/>
</dbReference>
<feature type="transmembrane region" description="Helical" evidence="1">
    <location>
        <begin position="352"/>
        <end position="374"/>
    </location>
</feature>
<feature type="signal peptide" evidence="2">
    <location>
        <begin position="1"/>
        <end position="26"/>
    </location>
</feature>
<dbReference type="InterPro" id="IPR036249">
    <property type="entry name" value="Thioredoxin-like_sf"/>
</dbReference>
<evidence type="ECO:0000259" key="3">
    <source>
        <dbReference type="PROSITE" id="PS51352"/>
    </source>
</evidence>
<sequence>MTWFSRLSLVTLAFLFLLTPTNPALAEPSPTPSDTLNAYFFYGDGCPHCAKAEKFFEQKLLPEFPDLQIHHFEVYRNRKNSELLQQTATALGVQVGGVPFLVIGNEVIAGYAPGFSDQLIRDRVLECYRLTCPDDVAAIVGLEEPISPATTNPESETTAATATSSLFNLPGWGQVDALTFSLPLLTVVLGTLDGFNPCALWALFFLISLLLGMKNRRRMWLLGSTFIVASAFVYFMFMAAWLNLILFLGLVMWVRLLIGLLALGGGAYSLKEYFFSPPGVCKVSGGTKRQQFFERLKQAVQENSLWLALGGIILLAFAVNLVELICSAGLPAVYTQVLALNNLTSWQYYSYILLYILFFMLDDLFVFIVAMITLELTGVTGKYAHVARLIGGVVMVAIGLLLIFKPEWLMFG</sequence>
<accession>A0A1G2QHJ1</accession>
<dbReference type="EMBL" id="MHTK01000005">
    <property type="protein sequence ID" value="OHA59843.1"/>
    <property type="molecule type" value="Genomic_DNA"/>
</dbReference>
<keyword evidence="1" id="KW-0812">Transmembrane</keyword>
<comment type="caution">
    <text evidence="4">The sequence shown here is derived from an EMBL/GenBank/DDBJ whole genome shotgun (WGS) entry which is preliminary data.</text>
</comment>
<keyword evidence="1" id="KW-0472">Membrane</keyword>
<feature type="domain" description="Thioredoxin" evidence="3">
    <location>
        <begin position="7"/>
        <end position="151"/>
    </location>
</feature>
<dbReference type="PROSITE" id="PS51352">
    <property type="entry name" value="THIOREDOXIN_2"/>
    <property type="match status" value="1"/>
</dbReference>
<organism evidence="4 5">
    <name type="scientific">Candidatus Vogelbacteria bacterium RIFOXYD1_FULL_46_19</name>
    <dbReference type="NCBI Taxonomy" id="1802439"/>
    <lineage>
        <taxon>Bacteria</taxon>
        <taxon>Candidatus Vogeliibacteriota</taxon>
    </lineage>
</organism>
<protein>
    <recommendedName>
        <fullName evidence="3">Thioredoxin domain-containing protein</fullName>
    </recommendedName>
</protein>
<evidence type="ECO:0000313" key="5">
    <source>
        <dbReference type="Proteomes" id="UP000177838"/>
    </source>
</evidence>
<proteinExistence type="predicted"/>
<keyword evidence="1" id="KW-1133">Transmembrane helix</keyword>
<feature type="transmembrane region" description="Helical" evidence="1">
    <location>
        <begin position="194"/>
        <end position="212"/>
    </location>
</feature>